<dbReference type="GO" id="GO:0044167">
    <property type="term" value="C:host cell endoplasmic reticulum membrane"/>
    <property type="evidence" value="ECO:0007669"/>
    <property type="project" value="UniProtKB-SubCell"/>
</dbReference>
<evidence type="ECO:0000256" key="13">
    <source>
        <dbReference type="ARBA" id="ARBA00023136"/>
    </source>
</evidence>
<reference evidence="17 20" key="2">
    <citation type="submission" date="2008-10" db="EMBL/GenBank/DDBJ databases">
        <title>Clerodendrum golden mosaic China virus is a distinct bipartite begomovirus.</title>
        <authorList>
            <person name="Yang C.X."/>
        </authorList>
    </citation>
    <scope>NUCLEOTIDE SEQUENCE [LARGE SCALE GENOMIC DNA]</scope>
    <source>
        <strain evidence="17">Fz7</strain>
        <strain evidence="18">Fz8</strain>
        <strain evidence="19">Fz9</strain>
    </source>
</reference>
<evidence type="ECO:0000256" key="16">
    <source>
        <dbReference type="RuleBase" id="RU369047"/>
    </source>
</evidence>
<accession>B6DP83</accession>
<evidence type="ECO:0000313" key="17">
    <source>
        <dbReference type="EMBL" id="ACI24167.1"/>
    </source>
</evidence>
<keyword evidence="14 16" id="KW-1038">Host endoplasmic reticulum</keyword>
<dbReference type="InterPro" id="IPR000211">
    <property type="entry name" value="Gemini_BL"/>
</dbReference>
<evidence type="ECO:0000256" key="8">
    <source>
        <dbReference type="ARBA" id="ARBA00022553"/>
    </source>
</evidence>
<keyword evidence="11 16" id="KW-0916">Viral movement protein</keyword>
<dbReference type="OrthoDB" id="11948at10239"/>
<proteinExistence type="inferred from homology"/>
<evidence type="ECO:0000256" key="4">
    <source>
        <dbReference type="ARBA" id="ARBA00011843"/>
    </source>
</evidence>
<dbReference type="EMBL" id="FJ011669">
    <property type="protein sequence ID" value="ACI24167.1"/>
    <property type="molecule type" value="Genomic_DNA"/>
</dbReference>
<keyword evidence="6 16" id="KW-0813">Transport</keyword>
<evidence type="ECO:0000256" key="2">
    <source>
        <dbReference type="ARBA" id="ARBA00004461"/>
    </source>
</evidence>
<gene>
    <name evidence="17" type="primary">BC1</name>
</gene>
<evidence type="ECO:0000256" key="12">
    <source>
        <dbReference type="ARBA" id="ARBA00023125"/>
    </source>
</evidence>
<evidence type="ECO:0000313" key="20">
    <source>
        <dbReference type="Proteomes" id="UP000203619"/>
    </source>
</evidence>
<dbReference type="Proteomes" id="UP000203619">
    <property type="component" value="Genome"/>
</dbReference>
<organism evidence="17 20">
    <name type="scientific">Clerodendrum golden mosaic China virus</name>
    <dbReference type="NCBI Taxonomy" id="559878"/>
    <lineage>
        <taxon>Viruses</taxon>
        <taxon>Monodnaviria</taxon>
        <taxon>Shotokuvirae</taxon>
        <taxon>Cressdnaviricota</taxon>
        <taxon>Repensiviricetes</taxon>
        <taxon>Geplafuvirales</taxon>
        <taxon>Geminiviridae</taxon>
        <taxon>Begomovirus</taxon>
        <taxon>Begomovirus clerodendrumchinaense</taxon>
    </lineage>
</organism>
<evidence type="ECO:0000256" key="11">
    <source>
        <dbReference type="ARBA" id="ARBA00023031"/>
    </source>
</evidence>
<keyword evidence="10 16" id="KW-1043">Host membrane</keyword>
<comment type="similarity">
    <text evidence="3 16">Belongs to the begomovirus movement protein BC1 family.</text>
</comment>
<keyword evidence="13 16" id="KW-0472">Membrane</keyword>
<evidence type="ECO:0000256" key="5">
    <source>
        <dbReference type="ARBA" id="ARBA00022021"/>
    </source>
</evidence>
<keyword evidence="9 16" id="KW-1044">Host microsome</keyword>
<comment type="subunit">
    <text evidence="4 16">Binds to dimeric supercoiled plasmid DNA.</text>
</comment>
<dbReference type="GeneID" id="6965693"/>
<evidence type="ECO:0000256" key="6">
    <source>
        <dbReference type="ARBA" id="ARBA00022448"/>
    </source>
</evidence>
<evidence type="ECO:0000256" key="1">
    <source>
        <dbReference type="ARBA" id="ARBA00004327"/>
    </source>
</evidence>
<reference evidence="17 20" key="1">
    <citation type="submission" date="2008-08" db="EMBL/GenBank/DDBJ databases">
        <authorList>
            <person name="Wu Z.J."/>
            <person name="Xie L.H."/>
        </authorList>
    </citation>
    <scope>NUCLEOTIDE SEQUENCE [LARGE SCALE GENOMIC DNA]</scope>
    <source>
        <strain evidence="17">Fz7</strain>
        <strain evidence="18">Fz8</strain>
        <strain evidence="19">Fz9</strain>
    </source>
</reference>
<protein>
    <recommendedName>
        <fullName evidence="5 16">Movement protein BC1</fullName>
    </recommendedName>
    <alternativeName>
        <fullName evidence="15 16">Movement protein BL1</fullName>
    </alternativeName>
</protein>
<evidence type="ECO:0000313" key="19">
    <source>
        <dbReference type="EMBL" id="ACI24175.1"/>
    </source>
</evidence>
<evidence type="ECO:0000313" key="18">
    <source>
        <dbReference type="EMBL" id="ACI24171.1"/>
    </source>
</evidence>
<sequence>MVSSMETHTSTLAYTTSDRTEYQLSNDLTDVTLLFPSTLDQQLSRLRGRCLRIDHVILEYRNQVPINATGHVVIEMHDTRLGEGDSKQAEFTIPIGCNCNIHYYSSSYFSPKDPNPWRVMYRVDNSNVINGVHFCRIQGKLRMSSAKQSSDIQFRSPRIDILSKAYNNTHIDFWTVGQAQAQFSRHPVMGLRSASARFQRPTIGPGETWASASSIDGPSIADYPYRALNRLDPASLDPGPSASQVTNNVISAGNSNVNDDVINIIKKTVELCIASNNVTTNAKPV</sequence>
<keyword evidence="12 16" id="KW-0238">DNA-binding</keyword>
<evidence type="ECO:0000256" key="10">
    <source>
        <dbReference type="ARBA" id="ARBA00022870"/>
    </source>
</evidence>
<dbReference type="EMBL" id="FJ011671">
    <property type="protein sequence ID" value="ACI24171.1"/>
    <property type="molecule type" value="Genomic_DNA"/>
</dbReference>
<dbReference type="RefSeq" id="YP_002268201.1">
    <property type="nucleotide sequence ID" value="NC_011347.1"/>
</dbReference>
<dbReference type="GO" id="GO:0003677">
    <property type="term" value="F:DNA binding"/>
    <property type="evidence" value="ECO:0007669"/>
    <property type="project" value="UniProtKB-UniRule"/>
</dbReference>
<dbReference type="Pfam" id="PF00845">
    <property type="entry name" value="Gemini_BL1"/>
    <property type="match status" value="1"/>
</dbReference>
<comment type="function">
    <text evidence="16">Movement protein involved in the cell-to-cell and systemic transport of viral genomic DNA. Begomoviruses use 2 proteins to transport their DNA from cell to cell. The nuclear shuttle protein (NSP) shuttles it between nucleus and cytoplasm and the movement protein (MP) probably transports the DNA-NSP complex to the cell periphery and facilitates further movement across the cell wall.</text>
</comment>
<evidence type="ECO:0000256" key="3">
    <source>
        <dbReference type="ARBA" id="ARBA00008510"/>
    </source>
</evidence>
<evidence type="ECO:0000256" key="15">
    <source>
        <dbReference type="ARBA" id="ARBA00032400"/>
    </source>
</evidence>
<evidence type="ECO:0000256" key="7">
    <source>
        <dbReference type="ARBA" id="ARBA00022511"/>
    </source>
</evidence>
<keyword evidence="20" id="KW-1185">Reference proteome</keyword>
<dbReference type="GO" id="GO:0046740">
    <property type="term" value="P:transport of virus in host, cell to cell"/>
    <property type="evidence" value="ECO:0007669"/>
    <property type="project" value="UniProtKB-UniRule"/>
</dbReference>
<evidence type="ECO:0000256" key="9">
    <source>
        <dbReference type="ARBA" id="ARBA00022742"/>
    </source>
</evidence>
<dbReference type="EMBL" id="FJ011673">
    <property type="protein sequence ID" value="ACI24175.1"/>
    <property type="molecule type" value="Genomic_DNA"/>
</dbReference>
<keyword evidence="8 16" id="KW-0597">Phosphoprotein</keyword>
<evidence type="ECO:0000256" key="14">
    <source>
        <dbReference type="ARBA" id="ARBA00023184"/>
    </source>
</evidence>
<comment type="subcellular location">
    <subcellularLocation>
        <location evidence="16">Host cell membrane</location>
        <topology evidence="16">Peripheral membrane protein</topology>
        <orientation evidence="16">Cytoplasmic side</orientation>
    </subcellularLocation>
    <subcellularLocation>
        <location evidence="1 16">Host microsome membrane</location>
        <topology evidence="1 16">Peripheral membrane protein</topology>
        <orientation evidence="1 16">Cytoplasmic side</orientation>
    </subcellularLocation>
    <subcellularLocation>
        <location evidence="2 16">Host endoplasmic reticulum membrane</location>
        <topology evidence="2 16">Peripheral membrane protein</topology>
        <orientation evidence="2 16">Cytoplasmic side</orientation>
    </subcellularLocation>
    <text evidence="16">Found on ER-derived vesicles.</text>
</comment>
<dbReference type="GO" id="GO:0020002">
    <property type="term" value="C:host cell plasma membrane"/>
    <property type="evidence" value="ECO:0007669"/>
    <property type="project" value="UniProtKB-SubCell"/>
</dbReference>
<dbReference type="KEGG" id="vg:6965693"/>
<dbReference type="GO" id="GO:0016020">
    <property type="term" value="C:membrane"/>
    <property type="evidence" value="ECO:0007669"/>
    <property type="project" value="UniProtKB-UniRule"/>
</dbReference>
<keyword evidence="7 16" id="KW-1032">Host cell membrane</keyword>
<name>B6DP83_9GEMI</name>